<proteinExistence type="predicted"/>
<evidence type="ECO:0000313" key="3">
    <source>
        <dbReference type="Proteomes" id="UP000650081"/>
    </source>
</evidence>
<dbReference type="PANTHER" id="PTHR43471">
    <property type="entry name" value="ABC TRANSPORTER PERMEASE"/>
    <property type="match status" value="1"/>
</dbReference>
<dbReference type="AlphaFoldDB" id="A0A923PMG0"/>
<keyword evidence="1" id="KW-1133">Transmembrane helix</keyword>
<feature type="transmembrane region" description="Helical" evidence="1">
    <location>
        <begin position="228"/>
        <end position="251"/>
    </location>
</feature>
<evidence type="ECO:0000313" key="2">
    <source>
        <dbReference type="EMBL" id="MBC6995135.1"/>
    </source>
</evidence>
<dbReference type="Proteomes" id="UP000650081">
    <property type="component" value="Unassembled WGS sequence"/>
</dbReference>
<dbReference type="PANTHER" id="PTHR43471:SF14">
    <property type="entry name" value="ABC-2 TYPE TRANSPORT SYSTEM PERMEASE PROTEIN"/>
    <property type="match status" value="1"/>
</dbReference>
<feature type="transmembrane region" description="Helical" evidence="1">
    <location>
        <begin position="149"/>
        <end position="171"/>
    </location>
</feature>
<comment type="caution">
    <text evidence="2">The sequence shown here is derived from an EMBL/GenBank/DDBJ whole genome shotgun (WGS) entry which is preliminary data.</text>
</comment>
<name>A0A923PMG0_9BACT</name>
<reference evidence="2" key="1">
    <citation type="submission" date="2020-08" db="EMBL/GenBank/DDBJ databases">
        <title>Lewinella bacteria from marine environments.</title>
        <authorList>
            <person name="Zhong Y."/>
        </authorList>
    </citation>
    <scope>NUCLEOTIDE SEQUENCE</scope>
    <source>
        <strain evidence="2">KCTC 42187</strain>
    </source>
</reference>
<dbReference type="GO" id="GO:0005886">
    <property type="term" value="C:plasma membrane"/>
    <property type="evidence" value="ECO:0007669"/>
    <property type="project" value="UniProtKB-SubCell"/>
</dbReference>
<dbReference type="RefSeq" id="WP_187467183.1">
    <property type="nucleotide sequence ID" value="NZ_JACSIT010000118.1"/>
</dbReference>
<feature type="transmembrane region" description="Helical" evidence="1">
    <location>
        <begin position="192"/>
        <end position="216"/>
    </location>
</feature>
<sequence length="474" mass="52828">MYFLQLKFELRRLARSPLTWLLLLCLLVFFGFSFYSSSQHLHRKAESVNAMLEAQQKELTAQSLLADSLRRGTAEVAGWWQDPTNPIVVGGIWRGGRVVVVPPQPNNYLALGMQDLRPDAWLLRMTGKQARGDVEFENPVNLSFGAFDLAFVIAFLLPLLVIALSFDLISAERELGTLPMLRAQPVMGRKLFFAKALARFSLLAAAALLALLPFFLLAGVSPFSAAGLGTVVLVLLSLLLWFLVALGINLLGGNSAVNALQCVGAWLIIALLLPVLANMLSEKLSPIPSRAAFLNSERATDKYLEESREDRLSAFYQQHPNYERKSEEEQDWRDYYRELLGLMPQEDAIRDSINRPFDEQIAAQEALSEKLLWLSPSLSIYAQLGVLAGTDREAGQSLEAEAEQLRQRWSGWFTDLFMEEKAVDASAYAAIAAFPSTVETEPPSPSYRGVLGLLLQCLLAGAWCFWVAQRRMVQ</sequence>
<feature type="transmembrane region" description="Helical" evidence="1">
    <location>
        <begin position="263"/>
        <end position="280"/>
    </location>
</feature>
<accession>A0A923PMG0</accession>
<organism evidence="2 3">
    <name type="scientific">Neolewinella lacunae</name>
    <dbReference type="NCBI Taxonomy" id="1517758"/>
    <lineage>
        <taxon>Bacteria</taxon>
        <taxon>Pseudomonadati</taxon>
        <taxon>Bacteroidota</taxon>
        <taxon>Saprospiria</taxon>
        <taxon>Saprospirales</taxon>
        <taxon>Lewinellaceae</taxon>
        <taxon>Neolewinella</taxon>
    </lineage>
</organism>
<keyword evidence="1" id="KW-0812">Transmembrane</keyword>
<evidence type="ECO:0000256" key="1">
    <source>
        <dbReference type="SAM" id="Phobius"/>
    </source>
</evidence>
<dbReference type="EMBL" id="JACSIT010000118">
    <property type="protein sequence ID" value="MBC6995135.1"/>
    <property type="molecule type" value="Genomic_DNA"/>
</dbReference>
<dbReference type="Pfam" id="PF12679">
    <property type="entry name" value="ABC2_membrane_2"/>
    <property type="match status" value="1"/>
</dbReference>
<keyword evidence="1" id="KW-0472">Membrane</keyword>
<dbReference type="GO" id="GO:0140359">
    <property type="term" value="F:ABC-type transporter activity"/>
    <property type="evidence" value="ECO:0007669"/>
    <property type="project" value="InterPro"/>
</dbReference>
<gene>
    <name evidence="2" type="ORF">H9S92_13225</name>
</gene>
<protein>
    <submittedName>
        <fullName evidence="2">ABC transporter permease subunit</fullName>
    </submittedName>
</protein>
<keyword evidence="3" id="KW-1185">Reference proteome</keyword>